<comment type="subcellular location">
    <subcellularLocation>
        <location evidence="1">Membrane</location>
        <topology evidence="1">Single-pass membrane protein</topology>
    </subcellularLocation>
</comment>
<feature type="compositionally biased region" description="Polar residues" evidence="7">
    <location>
        <begin position="105"/>
        <end position="115"/>
    </location>
</feature>
<keyword evidence="2" id="KW-0597">Phosphoprotein</keyword>
<dbReference type="AlphaFoldDB" id="A0A7J5ZHJ6"/>
<feature type="compositionally biased region" description="Low complexity" evidence="7">
    <location>
        <begin position="70"/>
        <end position="86"/>
    </location>
</feature>
<comment type="caution">
    <text evidence="8">The sequence shown here is derived from an EMBL/GenBank/DDBJ whole genome shotgun (WGS) entry which is preliminary data.</text>
</comment>
<feature type="region of interest" description="Disordered" evidence="7">
    <location>
        <begin position="261"/>
        <end position="288"/>
    </location>
</feature>
<dbReference type="EMBL" id="JAAKFY010000002">
    <property type="protein sequence ID" value="KAF3861086.1"/>
    <property type="molecule type" value="Genomic_DNA"/>
</dbReference>
<keyword evidence="6" id="KW-0472">Membrane</keyword>
<dbReference type="GO" id="GO:0030182">
    <property type="term" value="P:neuron differentiation"/>
    <property type="evidence" value="ECO:0007669"/>
    <property type="project" value="TreeGrafter"/>
</dbReference>
<evidence type="ECO:0000313" key="9">
    <source>
        <dbReference type="Proteomes" id="UP000518266"/>
    </source>
</evidence>
<proteinExistence type="predicted"/>
<name>A0A7J5ZHJ6_DISMA</name>
<evidence type="ECO:0000256" key="4">
    <source>
        <dbReference type="ARBA" id="ARBA00022989"/>
    </source>
</evidence>
<sequence>MQQKELCIRHLRARLRDNVERLQHRDSEISGLRASCSGCRRTGSMRRSRGWRLIWSCRRPGERSESCRARSPTTNTKSPTNTRSPTYVRSPTYARSPITNITYTRIPTNTRSPTYTRSPITNITSTRSPTNTRNPTTNTRAPPSPTPEPHHQPQLHPGARSGGRSRSCGCSPAGTLRRGPPLQPEGLRGPDRLTCCCWRRLCCRSPGATTAPGAPPPPPPPPPAPPPTRGCFFPSHTPAAVSHTHLTHTCTCTCRRRRPRARLRPSNPDPSPPCGEEVESHLPGGAPPHINKQEEVKEPLTCQPPPTAPLPERQDAVEVEIEDDEGGEEDVAPPLCHWSRYFLVDLLALAMPVVPTVAWMWGGPRGGVLPGYHMGSLLRGCCAVALTSLRREGGAGEGDPPTLTGPR</sequence>
<dbReference type="PANTHER" id="PTHR16208">
    <property type="entry name" value="MICROTUBULE-ASSOCIATED PROTEIN/SYNTAPHILIN"/>
    <property type="match status" value="1"/>
</dbReference>
<evidence type="ECO:0000256" key="6">
    <source>
        <dbReference type="ARBA" id="ARBA00023136"/>
    </source>
</evidence>
<feature type="region of interest" description="Disordered" evidence="7">
    <location>
        <begin position="209"/>
        <end position="231"/>
    </location>
</feature>
<dbReference type="Pfam" id="PF15290">
    <property type="entry name" value="Syntaphilin"/>
    <property type="match status" value="1"/>
</dbReference>
<dbReference type="GO" id="GO:0005881">
    <property type="term" value="C:cytoplasmic microtubule"/>
    <property type="evidence" value="ECO:0007669"/>
    <property type="project" value="TreeGrafter"/>
</dbReference>
<feature type="compositionally biased region" description="Low complexity" evidence="7">
    <location>
        <begin position="116"/>
        <end position="141"/>
    </location>
</feature>
<feature type="region of interest" description="Disordered" evidence="7">
    <location>
        <begin position="62"/>
        <end position="91"/>
    </location>
</feature>
<dbReference type="PANTHER" id="PTHR16208:SF5">
    <property type="entry name" value="SYNTAPHILIN-LIKE"/>
    <property type="match status" value="1"/>
</dbReference>
<feature type="compositionally biased region" description="Low complexity" evidence="7">
    <location>
        <begin position="152"/>
        <end position="174"/>
    </location>
</feature>
<evidence type="ECO:0000313" key="8">
    <source>
        <dbReference type="EMBL" id="KAF3861086.1"/>
    </source>
</evidence>
<evidence type="ECO:0000256" key="5">
    <source>
        <dbReference type="ARBA" id="ARBA00023054"/>
    </source>
</evidence>
<dbReference type="GO" id="GO:0016020">
    <property type="term" value="C:membrane"/>
    <property type="evidence" value="ECO:0007669"/>
    <property type="project" value="UniProtKB-SubCell"/>
</dbReference>
<dbReference type="OrthoDB" id="8955967at2759"/>
<gene>
    <name evidence="8" type="ORF">F7725_001341</name>
</gene>
<dbReference type="Proteomes" id="UP000518266">
    <property type="component" value="Unassembled WGS sequence"/>
</dbReference>
<dbReference type="GO" id="GO:0005739">
    <property type="term" value="C:mitochondrion"/>
    <property type="evidence" value="ECO:0007669"/>
    <property type="project" value="TreeGrafter"/>
</dbReference>
<feature type="region of interest" description="Disordered" evidence="7">
    <location>
        <begin position="105"/>
        <end position="185"/>
    </location>
</feature>
<keyword evidence="5" id="KW-0175">Coiled coil</keyword>
<evidence type="ECO:0000256" key="1">
    <source>
        <dbReference type="ARBA" id="ARBA00004167"/>
    </source>
</evidence>
<protein>
    <submittedName>
        <fullName evidence="8">Uncharacterized protein</fullName>
    </submittedName>
</protein>
<accession>A0A7J5ZHJ6</accession>
<keyword evidence="9" id="KW-1185">Reference proteome</keyword>
<reference evidence="8 9" key="1">
    <citation type="submission" date="2020-03" db="EMBL/GenBank/DDBJ databases">
        <title>Dissostichus mawsoni Genome sequencing and assembly.</title>
        <authorList>
            <person name="Park H."/>
        </authorList>
    </citation>
    <scope>NUCLEOTIDE SEQUENCE [LARGE SCALE GENOMIC DNA]</scope>
    <source>
        <strain evidence="8">DM0001</strain>
        <tissue evidence="8">Muscle</tissue>
    </source>
</reference>
<feature type="compositionally biased region" description="Pro residues" evidence="7">
    <location>
        <begin position="213"/>
        <end position="228"/>
    </location>
</feature>
<evidence type="ECO:0000256" key="7">
    <source>
        <dbReference type="SAM" id="MobiDB-lite"/>
    </source>
</evidence>
<keyword evidence="4" id="KW-1133">Transmembrane helix</keyword>
<keyword evidence="3" id="KW-0812">Transmembrane</keyword>
<dbReference type="InterPro" id="IPR028197">
    <property type="entry name" value="Syntaphilin/Syntabulin"/>
</dbReference>
<evidence type="ECO:0000256" key="2">
    <source>
        <dbReference type="ARBA" id="ARBA00022553"/>
    </source>
</evidence>
<evidence type="ECO:0000256" key="3">
    <source>
        <dbReference type="ARBA" id="ARBA00022692"/>
    </source>
</evidence>
<organism evidence="8 9">
    <name type="scientific">Dissostichus mawsoni</name>
    <name type="common">Antarctic cod</name>
    <dbReference type="NCBI Taxonomy" id="36200"/>
    <lineage>
        <taxon>Eukaryota</taxon>
        <taxon>Metazoa</taxon>
        <taxon>Chordata</taxon>
        <taxon>Craniata</taxon>
        <taxon>Vertebrata</taxon>
        <taxon>Euteleostomi</taxon>
        <taxon>Actinopterygii</taxon>
        <taxon>Neopterygii</taxon>
        <taxon>Teleostei</taxon>
        <taxon>Neoteleostei</taxon>
        <taxon>Acanthomorphata</taxon>
        <taxon>Eupercaria</taxon>
        <taxon>Perciformes</taxon>
        <taxon>Notothenioidei</taxon>
        <taxon>Nototheniidae</taxon>
        <taxon>Dissostichus</taxon>
    </lineage>
</organism>